<dbReference type="Proteomes" id="UP001470230">
    <property type="component" value="Unassembled WGS sequence"/>
</dbReference>
<dbReference type="EMBL" id="JAPFFF010000041">
    <property type="protein sequence ID" value="KAK8841547.1"/>
    <property type="molecule type" value="Genomic_DNA"/>
</dbReference>
<reference evidence="1 2" key="1">
    <citation type="submission" date="2024-04" db="EMBL/GenBank/DDBJ databases">
        <title>Tritrichomonas musculus Genome.</title>
        <authorList>
            <person name="Alves-Ferreira E."/>
            <person name="Grigg M."/>
            <person name="Lorenzi H."/>
            <person name="Galac M."/>
        </authorList>
    </citation>
    <scope>NUCLEOTIDE SEQUENCE [LARGE SCALE GENOMIC DNA]</scope>
    <source>
        <strain evidence="1 2">EAF2021</strain>
    </source>
</reference>
<accession>A0ABR2H7L9</accession>
<evidence type="ECO:0000313" key="1">
    <source>
        <dbReference type="EMBL" id="KAK8841547.1"/>
    </source>
</evidence>
<sequence>MSICYSLEDINNLLKDIDEPEQLISKKLTPIEQFIIKKLVIERVISDGIENIRHRSDILVHHNPITKENFVSITRVIPMIVYTGYYDKALEAVMDFHQKRIGT</sequence>
<evidence type="ECO:0000313" key="2">
    <source>
        <dbReference type="Proteomes" id="UP001470230"/>
    </source>
</evidence>
<name>A0ABR2H7L9_9EUKA</name>
<keyword evidence="2" id="KW-1185">Reference proteome</keyword>
<protein>
    <submittedName>
        <fullName evidence="1">Uncharacterized protein</fullName>
    </submittedName>
</protein>
<gene>
    <name evidence="1" type="ORF">M9Y10_027169</name>
</gene>
<comment type="caution">
    <text evidence="1">The sequence shown here is derived from an EMBL/GenBank/DDBJ whole genome shotgun (WGS) entry which is preliminary data.</text>
</comment>
<organism evidence="1 2">
    <name type="scientific">Tritrichomonas musculus</name>
    <dbReference type="NCBI Taxonomy" id="1915356"/>
    <lineage>
        <taxon>Eukaryota</taxon>
        <taxon>Metamonada</taxon>
        <taxon>Parabasalia</taxon>
        <taxon>Tritrichomonadida</taxon>
        <taxon>Tritrichomonadidae</taxon>
        <taxon>Tritrichomonas</taxon>
    </lineage>
</organism>
<proteinExistence type="predicted"/>